<evidence type="ECO:0000259" key="1">
    <source>
        <dbReference type="Pfam" id="PF00561"/>
    </source>
</evidence>
<dbReference type="RefSeq" id="WP_285931487.1">
    <property type="nucleotide sequence ID" value="NZ_JASTZU010000027.1"/>
</dbReference>
<evidence type="ECO:0000313" key="3">
    <source>
        <dbReference type="Proteomes" id="UP001235343"/>
    </source>
</evidence>
<comment type="caution">
    <text evidence="2">The sequence shown here is derived from an EMBL/GenBank/DDBJ whole genome shotgun (WGS) entry which is preliminary data.</text>
</comment>
<dbReference type="Pfam" id="PF00561">
    <property type="entry name" value="Abhydrolase_1"/>
    <property type="match status" value="1"/>
</dbReference>
<dbReference type="PANTHER" id="PTHR46438:SF11">
    <property type="entry name" value="LIPASE-RELATED"/>
    <property type="match status" value="1"/>
</dbReference>
<dbReference type="InterPro" id="IPR029058">
    <property type="entry name" value="AB_hydrolase_fold"/>
</dbReference>
<keyword evidence="3" id="KW-1185">Reference proteome</keyword>
<dbReference type="PANTHER" id="PTHR46438">
    <property type="entry name" value="ALPHA/BETA-HYDROLASES SUPERFAMILY PROTEIN"/>
    <property type="match status" value="1"/>
</dbReference>
<dbReference type="Proteomes" id="UP001235343">
    <property type="component" value="Unassembled WGS sequence"/>
</dbReference>
<reference evidence="2 3" key="1">
    <citation type="submission" date="2023-06" db="EMBL/GenBank/DDBJ databases">
        <title>Aquibacillus rhizosphaerae LR5S19.</title>
        <authorList>
            <person name="Sun J.-Q."/>
        </authorList>
    </citation>
    <scope>NUCLEOTIDE SEQUENCE [LARGE SCALE GENOMIC DNA]</scope>
    <source>
        <strain evidence="2 3">LR5S19</strain>
    </source>
</reference>
<dbReference type="EMBL" id="JASTZU010000027">
    <property type="protein sequence ID" value="MDL4840439.1"/>
    <property type="molecule type" value="Genomic_DNA"/>
</dbReference>
<keyword evidence="2" id="KW-0378">Hydrolase</keyword>
<gene>
    <name evidence="2" type="ORF">QQS35_08275</name>
</gene>
<proteinExistence type="predicted"/>
<protein>
    <submittedName>
        <fullName evidence="2">Alpha/beta hydrolase</fullName>
    </submittedName>
</protein>
<evidence type="ECO:0000313" key="2">
    <source>
        <dbReference type="EMBL" id="MDL4840439.1"/>
    </source>
</evidence>
<dbReference type="PRINTS" id="PR00412">
    <property type="entry name" value="EPOXHYDRLASE"/>
</dbReference>
<dbReference type="InterPro" id="IPR000073">
    <property type="entry name" value="AB_hydrolase_1"/>
</dbReference>
<sequence length="275" mass="32024">MKTKQIHKEMITIGNLHVYCEYVLNNKPPIILIHGFVSSTYTFKHIIPLLAEKFSVVAIDLPGFGRSEKSKKFIYSFKNYAKLIVECLNFFNLNKVTIVGHSMGGQIALYMAKYFPDKLTNLILLSSSGYLEKVKNPLFFGSYLPFSRFFLERYIKRKNVRSSVENVFYNHQLITEELLKEFQIPLMDKDFYISLLRLLRHREGDFTTEQLLEIQVPTLLIWGSEDKVVPVEIGNRLVTDLPNAKLITYEKTGHLLTHERPLKLYNDIVTYTSEK</sequence>
<feature type="domain" description="AB hydrolase-1" evidence="1">
    <location>
        <begin position="28"/>
        <end position="260"/>
    </location>
</feature>
<name>A0ABT7L4X3_9BACI</name>
<dbReference type="Gene3D" id="3.40.50.1820">
    <property type="entry name" value="alpha/beta hydrolase"/>
    <property type="match status" value="1"/>
</dbReference>
<dbReference type="PRINTS" id="PR00111">
    <property type="entry name" value="ABHYDROLASE"/>
</dbReference>
<accession>A0ABT7L4X3</accession>
<dbReference type="GO" id="GO:0016787">
    <property type="term" value="F:hydrolase activity"/>
    <property type="evidence" value="ECO:0007669"/>
    <property type="project" value="UniProtKB-KW"/>
</dbReference>
<dbReference type="SUPFAM" id="SSF53474">
    <property type="entry name" value="alpha/beta-Hydrolases"/>
    <property type="match status" value="1"/>
</dbReference>
<organism evidence="2 3">
    <name type="scientific">Aquibacillus rhizosphaerae</name>
    <dbReference type="NCBI Taxonomy" id="3051431"/>
    <lineage>
        <taxon>Bacteria</taxon>
        <taxon>Bacillati</taxon>
        <taxon>Bacillota</taxon>
        <taxon>Bacilli</taxon>
        <taxon>Bacillales</taxon>
        <taxon>Bacillaceae</taxon>
        <taxon>Aquibacillus</taxon>
    </lineage>
</organism>
<dbReference type="InterPro" id="IPR000639">
    <property type="entry name" value="Epox_hydrolase-like"/>
</dbReference>